<keyword evidence="1" id="KW-1133">Transmembrane helix</keyword>
<dbReference type="Proteomes" id="UP000000374">
    <property type="component" value="Chromosome"/>
</dbReference>
<accession>A1WF36</accession>
<dbReference type="AlphaFoldDB" id="A1WF36"/>
<evidence type="ECO:0000313" key="3">
    <source>
        <dbReference type="Proteomes" id="UP000000374"/>
    </source>
</evidence>
<protein>
    <submittedName>
        <fullName evidence="2">Uncharacterized protein</fullName>
    </submittedName>
</protein>
<dbReference type="EMBL" id="CP000542">
    <property type="protein sequence ID" value="ABM56243.1"/>
    <property type="molecule type" value="Genomic_DNA"/>
</dbReference>
<keyword evidence="1" id="KW-0812">Transmembrane</keyword>
<dbReference type="HOGENOM" id="CLU_1634685_0_0_4"/>
<feature type="transmembrane region" description="Helical" evidence="1">
    <location>
        <begin position="16"/>
        <end position="35"/>
    </location>
</feature>
<evidence type="ECO:0000313" key="2">
    <source>
        <dbReference type="EMBL" id="ABM56243.1"/>
    </source>
</evidence>
<name>A1WF36_VEREI</name>
<gene>
    <name evidence="2" type="ordered locus">Veis_0458</name>
</gene>
<dbReference type="KEGG" id="vei:Veis_0458"/>
<evidence type="ECO:0000256" key="1">
    <source>
        <dbReference type="SAM" id="Phobius"/>
    </source>
</evidence>
<keyword evidence="1" id="KW-0472">Membrane</keyword>
<keyword evidence="3" id="KW-1185">Reference proteome</keyword>
<reference evidence="3" key="1">
    <citation type="submission" date="2006-12" db="EMBL/GenBank/DDBJ databases">
        <title>Complete sequence of chromosome 1 of Verminephrobacter eiseniae EF01-2.</title>
        <authorList>
            <person name="Copeland A."/>
            <person name="Lucas S."/>
            <person name="Lapidus A."/>
            <person name="Barry K."/>
            <person name="Detter J.C."/>
            <person name="Glavina del Rio T."/>
            <person name="Dalin E."/>
            <person name="Tice H."/>
            <person name="Pitluck S."/>
            <person name="Chertkov O."/>
            <person name="Brettin T."/>
            <person name="Bruce D."/>
            <person name="Han C."/>
            <person name="Tapia R."/>
            <person name="Gilna P."/>
            <person name="Schmutz J."/>
            <person name="Larimer F."/>
            <person name="Land M."/>
            <person name="Hauser L."/>
            <person name="Kyrpides N."/>
            <person name="Kim E."/>
            <person name="Stahl D."/>
            <person name="Richardson P."/>
        </authorList>
    </citation>
    <scope>NUCLEOTIDE SEQUENCE [LARGE SCALE GENOMIC DNA]</scope>
    <source>
        <strain evidence="3">EF01-2</strain>
    </source>
</reference>
<sequence length="162" mass="18670">MNSSIILASNKPVLDVFFLCMPFGFIFMLVMAATIKHWERAGPEFAGIRLPTRQDFHRLALSWIIGMILSFPLFAWELNDIDRIRCETRGLRIKSRLDSRLISSTNGLSINVKFHWSRGRYFMVEFKLNEQERWKTIALSREDAEQIKARAIQCLSSGNGSG</sequence>
<dbReference type="GeneID" id="76463590"/>
<proteinExistence type="predicted"/>
<feature type="transmembrane region" description="Helical" evidence="1">
    <location>
        <begin position="56"/>
        <end position="76"/>
    </location>
</feature>
<dbReference type="RefSeq" id="WP_011808260.1">
    <property type="nucleotide sequence ID" value="NC_008786.1"/>
</dbReference>
<organism evidence="2 3">
    <name type="scientific">Verminephrobacter eiseniae (strain EF01-2)</name>
    <dbReference type="NCBI Taxonomy" id="391735"/>
    <lineage>
        <taxon>Bacteria</taxon>
        <taxon>Pseudomonadati</taxon>
        <taxon>Pseudomonadota</taxon>
        <taxon>Betaproteobacteria</taxon>
        <taxon>Burkholderiales</taxon>
        <taxon>Comamonadaceae</taxon>
        <taxon>Verminephrobacter</taxon>
    </lineage>
</organism>
<dbReference type="STRING" id="391735.Veis_0458"/>